<sequence length="51" mass="5803">MEYGQNEVKEIVDAICEARNKKQSGSILVGNLYKKDSDGCYRMFLVDNESL</sequence>
<comment type="caution">
    <text evidence="1">The sequence shown here is derived from an EMBL/GenBank/DDBJ whole genome shotgun (WGS) entry which is preliminary data.</text>
</comment>
<proteinExistence type="predicted"/>
<dbReference type="RefSeq" id="WP_385876067.1">
    <property type="nucleotide sequence ID" value="NZ_JBHLXE010000027.1"/>
</dbReference>
<dbReference type="EMBL" id="JBHLXE010000027">
    <property type="protein sequence ID" value="MFC0178970.1"/>
    <property type="molecule type" value="Genomic_DNA"/>
</dbReference>
<protein>
    <submittedName>
        <fullName evidence="1">Uncharacterized protein</fullName>
    </submittedName>
</protein>
<accession>A0ABV6C7M7</accession>
<evidence type="ECO:0000313" key="2">
    <source>
        <dbReference type="Proteomes" id="UP001589758"/>
    </source>
</evidence>
<dbReference type="Proteomes" id="UP001589758">
    <property type="component" value="Unassembled WGS sequence"/>
</dbReference>
<gene>
    <name evidence="1" type="ORF">ACFFIT_02485</name>
</gene>
<organism evidence="1 2">
    <name type="scientific">Thorsellia kenyensis</name>
    <dbReference type="NCBI Taxonomy" id="1549888"/>
    <lineage>
        <taxon>Bacteria</taxon>
        <taxon>Pseudomonadati</taxon>
        <taxon>Pseudomonadota</taxon>
        <taxon>Gammaproteobacteria</taxon>
        <taxon>Enterobacterales</taxon>
        <taxon>Thorselliaceae</taxon>
        <taxon>Thorsellia</taxon>
    </lineage>
</organism>
<evidence type="ECO:0000313" key="1">
    <source>
        <dbReference type="EMBL" id="MFC0178970.1"/>
    </source>
</evidence>
<reference evidence="1 2" key="1">
    <citation type="submission" date="2024-09" db="EMBL/GenBank/DDBJ databases">
        <authorList>
            <person name="Sun Q."/>
            <person name="Mori K."/>
        </authorList>
    </citation>
    <scope>NUCLEOTIDE SEQUENCE [LARGE SCALE GENOMIC DNA]</scope>
    <source>
        <strain evidence="1 2">CCM 8545</strain>
    </source>
</reference>
<keyword evidence="2" id="KW-1185">Reference proteome</keyword>
<name>A0ABV6C7M7_9GAMM</name>